<proteinExistence type="predicted"/>
<comment type="caution">
    <text evidence="2">The sequence shown here is derived from an EMBL/GenBank/DDBJ whole genome shotgun (WGS) entry which is preliminary data.</text>
</comment>
<evidence type="ECO:0000313" key="3">
    <source>
        <dbReference type="Proteomes" id="UP000799777"/>
    </source>
</evidence>
<name>A0A9P4HK03_9PLEO</name>
<evidence type="ECO:0000259" key="1">
    <source>
        <dbReference type="Pfam" id="PF06985"/>
    </source>
</evidence>
<dbReference type="Pfam" id="PF06985">
    <property type="entry name" value="HET"/>
    <property type="match status" value="1"/>
</dbReference>
<accession>A0A9P4HK03</accession>
<dbReference type="AlphaFoldDB" id="A0A9P4HK03"/>
<reference evidence="2" key="1">
    <citation type="journal article" date="2020" name="Stud. Mycol.">
        <title>101 Dothideomycetes genomes: a test case for predicting lifestyles and emergence of pathogens.</title>
        <authorList>
            <person name="Haridas S."/>
            <person name="Albert R."/>
            <person name="Binder M."/>
            <person name="Bloem J."/>
            <person name="Labutti K."/>
            <person name="Salamov A."/>
            <person name="Andreopoulos B."/>
            <person name="Baker S."/>
            <person name="Barry K."/>
            <person name="Bills G."/>
            <person name="Bluhm B."/>
            <person name="Cannon C."/>
            <person name="Castanera R."/>
            <person name="Culley D."/>
            <person name="Daum C."/>
            <person name="Ezra D."/>
            <person name="Gonzalez J."/>
            <person name="Henrissat B."/>
            <person name="Kuo A."/>
            <person name="Liang C."/>
            <person name="Lipzen A."/>
            <person name="Lutzoni F."/>
            <person name="Magnuson J."/>
            <person name="Mondo S."/>
            <person name="Nolan M."/>
            <person name="Ohm R."/>
            <person name="Pangilinan J."/>
            <person name="Park H.-J."/>
            <person name="Ramirez L."/>
            <person name="Alfaro M."/>
            <person name="Sun H."/>
            <person name="Tritt A."/>
            <person name="Yoshinaga Y."/>
            <person name="Zwiers L.-H."/>
            <person name="Turgeon B."/>
            <person name="Goodwin S."/>
            <person name="Spatafora J."/>
            <person name="Crous P."/>
            <person name="Grigoriev I."/>
        </authorList>
    </citation>
    <scope>NUCLEOTIDE SEQUENCE</scope>
    <source>
        <strain evidence="2">CBS 110217</strain>
    </source>
</reference>
<evidence type="ECO:0000313" key="2">
    <source>
        <dbReference type="EMBL" id="KAF2034959.1"/>
    </source>
</evidence>
<dbReference type="OrthoDB" id="2157530at2759"/>
<dbReference type="InterPro" id="IPR052895">
    <property type="entry name" value="HetReg/Transcr_Mod"/>
</dbReference>
<feature type="domain" description="Heterokaryon incompatibility" evidence="1">
    <location>
        <begin position="45"/>
        <end position="173"/>
    </location>
</feature>
<gene>
    <name evidence="2" type="ORF">EK21DRAFT_42972</name>
</gene>
<dbReference type="PANTHER" id="PTHR24148:SF73">
    <property type="entry name" value="HET DOMAIN PROTEIN (AFU_ORTHOLOGUE AFUA_8G01020)"/>
    <property type="match status" value="1"/>
</dbReference>
<feature type="non-terminal residue" evidence="2">
    <location>
        <position position="1"/>
    </location>
</feature>
<dbReference type="Proteomes" id="UP000799777">
    <property type="component" value="Unassembled WGS sequence"/>
</dbReference>
<organism evidence="2 3">
    <name type="scientific">Setomelanomma holmii</name>
    <dbReference type="NCBI Taxonomy" id="210430"/>
    <lineage>
        <taxon>Eukaryota</taxon>
        <taxon>Fungi</taxon>
        <taxon>Dikarya</taxon>
        <taxon>Ascomycota</taxon>
        <taxon>Pezizomycotina</taxon>
        <taxon>Dothideomycetes</taxon>
        <taxon>Pleosporomycetidae</taxon>
        <taxon>Pleosporales</taxon>
        <taxon>Pleosporineae</taxon>
        <taxon>Phaeosphaeriaceae</taxon>
        <taxon>Setomelanomma</taxon>
    </lineage>
</organism>
<dbReference type="EMBL" id="ML978159">
    <property type="protein sequence ID" value="KAF2034959.1"/>
    <property type="molecule type" value="Genomic_DNA"/>
</dbReference>
<sequence>YLPLETSLNQIRYIAVDPGHHEEPVSCFLGYTNLRRRRKRKRIHYEAVSYCWGEVSDTVEISLRCARRKVTRNLETLLRAFRRPGKHRVLWIDAICINQGDNLEKTHQVGSMGSIYKSASRVLVWLGEADLFSDIMVESYKVFETKLSSRPLVTCAERLFLRDWFHRIWVLQEIVLA</sequence>
<protein>
    <submittedName>
        <fullName evidence="2">HET-domain-containing protein</fullName>
    </submittedName>
</protein>
<dbReference type="PANTHER" id="PTHR24148">
    <property type="entry name" value="ANKYRIN REPEAT DOMAIN-CONTAINING PROTEIN 39 HOMOLOG-RELATED"/>
    <property type="match status" value="1"/>
</dbReference>
<keyword evidence="3" id="KW-1185">Reference proteome</keyword>
<dbReference type="InterPro" id="IPR010730">
    <property type="entry name" value="HET"/>
</dbReference>
<feature type="non-terminal residue" evidence="2">
    <location>
        <position position="177"/>
    </location>
</feature>